<feature type="chain" id="PRO_5021741188" evidence="1">
    <location>
        <begin position="30"/>
        <end position="462"/>
    </location>
</feature>
<evidence type="ECO:0000256" key="1">
    <source>
        <dbReference type="SAM" id="SignalP"/>
    </source>
</evidence>
<accession>A0A517SKB1</accession>
<dbReference type="KEGG" id="ccos:Pan44_46180"/>
<reference evidence="2 3" key="1">
    <citation type="submission" date="2019-02" db="EMBL/GenBank/DDBJ databases">
        <title>Deep-cultivation of Planctomycetes and their phenomic and genomic characterization uncovers novel biology.</title>
        <authorList>
            <person name="Wiegand S."/>
            <person name="Jogler M."/>
            <person name="Boedeker C."/>
            <person name="Pinto D."/>
            <person name="Vollmers J."/>
            <person name="Rivas-Marin E."/>
            <person name="Kohn T."/>
            <person name="Peeters S.H."/>
            <person name="Heuer A."/>
            <person name="Rast P."/>
            <person name="Oberbeckmann S."/>
            <person name="Bunk B."/>
            <person name="Jeske O."/>
            <person name="Meyerdierks A."/>
            <person name="Storesund J.E."/>
            <person name="Kallscheuer N."/>
            <person name="Luecker S."/>
            <person name="Lage O.M."/>
            <person name="Pohl T."/>
            <person name="Merkel B.J."/>
            <person name="Hornburger P."/>
            <person name="Mueller R.-W."/>
            <person name="Bruemmer F."/>
            <person name="Labrenz M."/>
            <person name="Spormann A.M."/>
            <person name="Op den Camp H."/>
            <person name="Overmann J."/>
            <person name="Amann R."/>
            <person name="Jetten M.S.M."/>
            <person name="Mascher T."/>
            <person name="Medema M.H."/>
            <person name="Devos D.P."/>
            <person name="Kaster A.-K."/>
            <person name="Ovreas L."/>
            <person name="Rohde M."/>
            <person name="Galperin M.Y."/>
            <person name="Jogler C."/>
        </authorList>
    </citation>
    <scope>NUCLEOTIDE SEQUENCE [LARGE SCALE GENOMIC DNA]</scope>
    <source>
        <strain evidence="2 3">Pan44</strain>
    </source>
</reference>
<protein>
    <submittedName>
        <fullName evidence="2">Uncharacterized protein</fullName>
    </submittedName>
</protein>
<dbReference type="Proteomes" id="UP000315700">
    <property type="component" value="Chromosome"/>
</dbReference>
<keyword evidence="1" id="KW-0732">Signal</keyword>
<dbReference type="AlphaFoldDB" id="A0A517SKB1"/>
<keyword evidence="3" id="KW-1185">Reference proteome</keyword>
<name>A0A517SKB1_9PLAN</name>
<dbReference type="SUPFAM" id="SSF50969">
    <property type="entry name" value="YVTN repeat-like/Quinoprotein amine dehydrogenase"/>
    <property type="match status" value="1"/>
</dbReference>
<feature type="signal peptide" evidence="1">
    <location>
        <begin position="1"/>
        <end position="29"/>
    </location>
</feature>
<gene>
    <name evidence="2" type="ORF">Pan44_46180</name>
</gene>
<proteinExistence type="predicted"/>
<sequence length="462" mass="50522" precursor="true">MIAFPSKPAKIAVLILTCATFARPATVVAADRRSTRTEPLMRMVWQDRSTKSLKWGEFVQAGRVIQLRQGGDIKGFPKLDTEHHELVQMERIDNQLVVGVRDDEKGELLSGWVAIDLGVEEMPHGDHSDYNYAGPPSIRASVLDKKQGNPAHLYVYDKEFYVANDALNGFTVIRPSAISGPQEGRKGTFHRGGGGHITMAAVGHKVVYSTWIQEKGRVDVSRLDKSGEESLAYSFTLPSGGLHGATANSGRIFLAPSDGIYWVDADLELKQNKDTVVQNHLSLGKVKEGERPLRTGSFTNHRNWVLFNTGDGESSALCLVDASAKKPEVVSVPIKVADGLSLTPPEIISAASGKHYAFLFQDRREGEVKEQLTIVDLDPNGDRNFSDATVAKTLPVGGSKVEGHYGHHTIAFDDDRRWGVMTNPADGDLWLIWLPELKVVGKFKVGGTPTKITVIGGEADKH</sequence>
<evidence type="ECO:0000313" key="3">
    <source>
        <dbReference type="Proteomes" id="UP000315700"/>
    </source>
</evidence>
<dbReference type="InterPro" id="IPR011044">
    <property type="entry name" value="Quino_amine_DH_bsu"/>
</dbReference>
<evidence type="ECO:0000313" key="2">
    <source>
        <dbReference type="EMBL" id="QDT56562.1"/>
    </source>
</evidence>
<dbReference type="EMBL" id="CP036271">
    <property type="protein sequence ID" value="QDT56562.1"/>
    <property type="molecule type" value="Genomic_DNA"/>
</dbReference>
<organism evidence="2 3">
    <name type="scientific">Caulifigura coniformis</name>
    <dbReference type="NCBI Taxonomy" id="2527983"/>
    <lineage>
        <taxon>Bacteria</taxon>
        <taxon>Pseudomonadati</taxon>
        <taxon>Planctomycetota</taxon>
        <taxon>Planctomycetia</taxon>
        <taxon>Planctomycetales</taxon>
        <taxon>Planctomycetaceae</taxon>
        <taxon>Caulifigura</taxon>
    </lineage>
</organism>
<dbReference type="InParanoid" id="A0A517SKB1"/>